<dbReference type="InterPro" id="IPR001179">
    <property type="entry name" value="PPIase_FKBP_dom"/>
</dbReference>
<dbReference type="Proteomes" id="UP000445000">
    <property type="component" value="Unassembled WGS sequence"/>
</dbReference>
<proteinExistence type="inferred from homology"/>
<feature type="domain" description="PPIase FKBP-type" evidence="7">
    <location>
        <begin position="144"/>
        <end position="230"/>
    </location>
</feature>
<keyword evidence="9" id="KW-1185">Reference proteome</keyword>
<accession>A0A829YFP8</accession>
<comment type="similarity">
    <text evidence="2 6">Belongs to the FKBP-type PPIase family.</text>
</comment>
<dbReference type="InterPro" id="IPR036944">
    <property type="entry name" value="PPIase_FKBP_N_sf"/>
</dbReference>
<dbReference type="AlphaFoldDB" id="A0A829YFP8"/>
<evidence type="ECO:0000313" key="8">
    <source>
        <dbReference type="EMBL" id="GFE81416.1"/>
    </source>
</evidence>
<dbReference type="SUPFAM" id="SSF54534">
    <property type="entry name" value="FKBP-like"/>
    <property type="match status" value="1"/>
</dbReference>
<comment type="caution">
    <text evidence="8">The sequence shown here is derived from an EMBL/GenBank/DDBJ whole genome shotgun (WGS) entry which is preliminary data.</text>
</comment>
<keyword evidence="3 5" id="KW-0697">Rotamase</keyword>
<name>A0A829YFP8_9GAMM</name>
<dbReference type="PANTHER" id="PTHR43811">
    <property type="entry name" value="FKBP-TYPE PEPTIDYL-PROLYL CIS-TRANS ISOMERASE FKPA"/>
    <property type="match status" value="1"/>
</dbReference>
<evidence type="ECO:0000256" key="5">
    <source>
        <dbReference type="PROSITE-ProRule" id="PRU00277"/>
    </source>
</evidence>
<dbReference type="RefSeq" id="WP_161813069.1">
    <property type="nucleotide sequence ID" value="NZ_BLJN01000003.1"/>
</dbReference>
<evidence type="ECO:0000259" key="7">
    <source>
        <dbReference type="PROSITE" id="PS50059"/>
    </source>
</evidence>
<dbReference type="Gene3D" id="1.10.287.460">
    <property type="entry name" value="Peptidyl-prolyl cis-trans isomerase, FKBP-type, N-terminal domain"/>
    <property type="match status" value="1"/>
</dbReference>
<dbReference type="FunFam" id="3.10.50.40:FF:000006">
    <property type="entry name" value="Peptidyl-prolyl cis-trans isomerase"/>
    <property type="match status" value="1"/>
</dbReference>
<dbReference type="GO" id="GO:0003755">
    <property type="term" value="F:peptidyl-prolyl cis-trans isomerase activity"/>
    <property type="evidence" value="ECO:0007669"/>
    <property type="project" value="UniProtKB-UniRule"/>
</dbReference>
<organism evidence="8 9">
    <name type="scientific">Steroidobacter agaridevorans</name>
    <dbReference type="NCBI Taxonomy" id="2695856"/>
    <lineage>
        <taxon>Bacteria</taxon>
        <taxon>Pseudomonadati</taxon>
        <taxon>Pseudomonadota</taxon>
        <taxon>Gammaproteobacteria</taxon>
        <taxon>Steroidobacterales</taxon>
        <taxon>Steroidobacteraceae</taxon>
        <taxon>Steroidobacter</taxon>
    </lineage>
</organism>
<evidence type="ECO:0000256" key="1">
    <source>
        <dbReference type="ARBA" id="ARBA00000971"/>
    </source>
</evidence>
<dbReference type="Pfam" id="PF00254">
    <property type="entry name" value="FKBP_C"/>
    <property type="match status" value="1"/>
</dbReference>
<gene>
    <name evidence="8" type="primary">fkpA</name>
    <name evidence="8" type="ORF">GCM10011487_34160</name>
</gene>
<evidence type="ECO:0000256" key="6">
    <source>
        <dbReference type="RuleBase" id="RU003915"/>
    </source>
</evidence>
<reference evidence="9" key="1">
    <citation type="submission" date="2020-01" db="EMBL/GenBank/DDBJ databases">
        <title>'Steroidobacter agaridevorans' sp. nov., agar-degrading bacteria isolated from rhizosphere soils.</title>
        <authorList>
            <person name="Ikenaga M."/>
            <person name="Kataoka M."/>
            <person name="Murouchi A."/>
            <person name="Katsuragi S."/>
            <person name="Sakai M."/>
        </authorList>
    </citation>
    <scope>NUCLEOTIDE SEQUENCE [LARGE SCALE GENOMIC DNA]</scope>
    <source>
        <strain evidence="9">YU21-B</strain>
    </source>
</reference>
<dbReference type="EMBL" id="BLJN01000003">
    <property type="protein sequence ID" value="GFE81416.1"/>
    <property type="molecule type" value="Genomic_DNA"/>
</dbReference>
<comment type="catalytic activity">
    <reaction evidence="1 5 6">
        <text>[protein]-peptidylproline (omega=180) = [protein]-peptidylproline (omega=0)</text>
        <dbReference type="Rhea" id="RHEA:16237"/>
        <dbReference type="Rhea" id="RHEA-COMP:10747"/>
        <dbReference type="Rhea" id="RHEA-COMP:10748"/>
        <dbReference type="ChEBI" id="CHEBI:83833"/>
        <dbReference type="ChEBI" id="CHEBI:83834"/>
        <dbReference type="EC" id="5.2.1.8"/>
    </reaction>
</comment>
<evidence type="ECO:0000313" key="9">
    <source>
        <dbReference type="Proteomes" id="UP000445000"/>
    </source>
</evidence>
<keyword evidence="4 5" id="KW-0413">Isomerase</keyword>
<dbReference type="PROSITE" id="PS50059">
    <property type="entry name" value="FKBP_PPIASE"/>
    <property type="match status" value="1"/>
</dbReference>
<evidence type="ECO:0000256" key="2">
    <source>
        <dbReference type="ARBA" id="ARBA00006577"/>
    </source>
</evidence>
<dbReference type="EC" id="5.2.1.8" evidence="6"/>
<evidence type="ECO:0000256" key="4">
    <source>
        <dbReference type="ARBA" id="ARBA00023235"/>
    </source>
</evidence>
<dbReference type="InterPro" id="IPR046357">
    <property type="entry name" value="PPIase_dom_sf"/>
</dbReference>
<sequence>MRAFLIAAVGFLVFVAAVKLYAKEPKAAGAAPATASAPLAGSDDDKAFYALGVAVSQNIASFNFTPAELEKVKQGFTDGALGKPSQVDVQTYIPRLRELQTQRIAAVAKVALDKAAAEPGAKRLDSGLVITTVKEGTGASPKATDTVKVHYHGTLPNGKVFDSSVERGEPATFPLNGVIPCWTEGVQTMKVGGKSKLVCPAAIAYGDRGAPPDIGPGATLIFDVELLAIEAPPAAEPAPAK</sequence>
<dbReference type="GO" id="GO:0006457">
    <property type="term" value="P:protein folding"/>
    <property type="evidence" value="ECO:0007669"/>
    <property type="project" value="InterPro"/>
</dbReference>
<protein>
    <recommendedName>
        <fullName evidence="6">Peptidyl-prolyl cis-trans isomerase</fullName>
        <ecNumber evidence="6">5.2.1.8</ecNumber>
    </recommendedName>
</protein>
<dbReference type="PANTHER" id="PTHR43811:SF19">
    <property type="entry name" value="39 KDA FK506-BINDING NUCLEAR PROTEIN"/>
    <property type="match status" value="1"/>
</dbReference>
<dbReference type="Gene3D" id="3.10.50.40">
    <property type="match status" value="1"/>
</dbReference>
<evidence type="ECO:0000256" key="3">
    <source>
        <dbReference type="ARBA" id="ARBA00023110"/>
    </source>
</evidence>